<dbReference type="OrthoDB" id="117483at2"/>
<name>A0A5B7SP20_9FLAO</name>
<keyword evidence="3" id="KW-1185">Reference proteome</keyword>
<feature type="chain" id="PRO_5022898958" evidence="1">
    <location>
        <begin position="32"/>
        <end position="218"/>
    </location>
</feature>
<dbReference type="AlphaFoldDB" id="A0A5B7SP20"/>
<reference evidence="2 3" key="1">
    <citation type="submission" date="2019-05" db="EMBL/GenBank/DDBJ databases">
        <title>Genome sequencing of F202Z8.</title>
        <authorList>
            <person name="Kwon Y.M."/>
        </authorList>
    </citation>
    <scope>NUCLEOTIDE SEQUENCE [LARGE SCALE GENOMIC DNA]</scope>
    <source>
        <strain evidence="2 3">F202Z8</strain>
    </source>
</reference>
<sequence>MNNSKSNNRRYFLKKSSVFTLAALGTGGAMFGAPHLSPLPSSSQENDINVVGPKEGYTPQIGTLVSMMNWMRMVILSPVKDMSVSDLDFLVDEDANSIGAMLMHLAATERFYQIHTFDNKNWGDWPKADREKWTVASGLGEEARKKIKGNSYDFYLNELTTVRENTLKEFANRDDEWLMTVDNDWPWGPTNNYCKWFHVCEHESNHNGQFKFIKSRIS</sequence>
<organism evidence="2 3">
    <name type="scientific">Aggregatimonas sangjinii</name>
    <dbReference type="NCBI Taxonomy" id="2583587"/>
    <lineage>
        <taxon>Bacteria</taxon>
        <taxon>Pseudomonadati</taxon>
        <taxon>Bacteroidota</taxon>
        <taxon>Flavobacteriia</taxon>
        <taxon>Flavobacteriales</taxon>
        <taxon>Flavobacteriaceae</taxon>
        <taxon>Aggregatimonas</taxon>
    </lineage>
</organism>
<dbReference type="SUPFAM" id="SSF109854">
    <property type="entry name" value="DinB/YfiT-like putative metalloenzymes"/>
    <property type="match status" value="1"/>
</dbReference>
<gene>
    <name evidence="2" type="ORF">FGM00_09770</name>
</gene>
<evidence type="ECO:0000313" key="2">
    <source>
        <dbReference type="EMBL" id="QCX00385.1"/>
    </source>
</evidence>
<dbReference type="RefSeq" id="WP_138852730.1">
    <property type="nucleotide sequence ID" value="NZ_CP040710.1"/>
</dbReference>
<dbReference type="Pfam" id="PF04978">
    <property type="entry name" value="MST"/>
    <property type="match status" value="1"/>
</dbReference>
<dbReference type="InterPro" id="IPR007061">
    <property type="entry name" value="MST-like"/>
</dbReference>
<evidence type="ECO:0000256" key="1">
    <source>
        <dbReference type="SAM" id="SignalP"/>
    </source>
</evidence>
<dbReference type="EMBL" id="CP040710">
    <property type="protein sequence ID" value="QCX00385.1"/>
    <property type="molecule type" value="Genomic_DNA"/>
</dbReference>
<keyword evidence="1" id="KW-0732">Signal</keyword>
<protein>
    <submittedName>
        <fullName evidence="2">DinB family protein</fullName>
    </submittedName>
</protein>
<proteinExistence type="predicted"/>
<dbReference type="Proteomes" id="UP000310017">
    <property type="component" value="Chromosome"/>
</dbReference>
<dbReference type="KEGG" id="asag:FGM00_09770"/>
<dbReference type="Gene3D" id="1.20.120.450">
    <property type="entry name" value="dinb family like domain"/>
    <property type="match status" value="1"/>
</dbReference>
<dbReference type="InterPro" id="IPR034660">
    <property type="entry name" value="DinB/YfiT-like"/>
</dbReference>
<evidence type="ECO:0000313" key="3">
    <source>
        <dbReference type="Proteomes" id="UP000310017"/>
    </source>
</evidence>
<accession>A0A5B7SP20</accession>
<feature type="signal peptide" evidence="1">
    <location>
        <begin position="1"/>
        <end position="31"/>
    </location>
</feature>